<keyword evidence="2" id="KW-1185">Reference proteome</keyword>
<evidence type="ECO:0000313" key="1">
    <source>
        <dbReference type="EMBL" id="KAH6942924.1"/>
    </source>
</evidence>
<evidence type="ECO:0000313" key="2">
    <source>
        <dbReference type="Proteomes" id="UP000821845"/>
    </source>
</evidence>
<gene>
    <name evidence="1" type="ORF">HPB50_011960</name>
</gene>
<dbReference type="Proteomes" id="UP000821845">
    <property type="component" value="Chromosome 10"/>
</dbReference>
<name>A0ACB7TDJ0_HYAAI</name>
<protein>
    <submittedName>
        <fullName evidence="1">Uncharacterized protein</fullName>
    </submittedName>
</protein>
<comment type="caution">
    <text evidence="1">The sequence shown here is derived from an EMBL/GenBank/DDBJ whole genome shotgun (WGS) entry which is preliminary data.</text>
</comment>
<organism evidence="1 2">
    <name type="scientific">Hyalomma asiaticum</name>
    <name type="common">Tick</name>
    <dbReference type="NCBI Taxonomy" id="266040"/>
    <lineage>
        <taxon>Eukaryota</taxon>
        <taxon>Metazoa</taxon>
        <taxon>Ecdysozoa</taxon>
        <taxon>Arthropoda</taxon>
        <taxon>Chelicerata</taxon>
        <taxon>Arachnida</taxon>
        <taxon>Acari</taxon>
        <taxon>Parasitiformes</taxon>
        <taxon>Ixodida</taxon>
        <taxon>Ixodoidea</taxon>
        <taxon>Ixodidae</taxon>
        <taxon>Hyalomminae</taxon>
        <taxon>Hyalomma</taxon>
    </lineage>
</organism>
<sequence>MSGEDKVGHLLKGVAEEVYNFLIAKDDLSTPTNFRRLCRTFEALKTRRVLPKFGRLENVPTVASMDVIACEDISSVVRRVVREELVRLQDADYGHQCAFDKYMPEQPLSWARERPIERRQPPEEAWFNASFPAILGCWGNAPLFVLQFLDGRSTACEIVSSVCQALWDVLGPVYVARPSSASEWLQIAREFEERWNMPHCVGAIDGKHVAIECPGKSGSEDYNYKNFFSKSMLAVCDACYRFLYVEVGHHGSDSDGGVFGQSKLHDIILSKNEGFPPDAPLGNIGQIPFYLVGDEAFPLKTYLMRPYPRKSKLDPFISFPYWTSLPNAIIMGS</sequence>
<accession>A0ACB7TDJ0</accession>
<proteinExistence type="predicted"/>
<reference evidence="1" key="1">
    <citation type="submission" date="2020-05" db="EMBL/GenBank/DDBJ databases">
        <title>Large-scale comparative analyses of tick genomes elucidate their genetic diversity and vector capacities.</title>
        <authorList>
            <person name="Jia N."/>
            <person name="Wang J."/>
            <person name="Shi W."/>
            <person name="Du L."/>
            <person name="Sun Y."/>
            <person name="Zhan W."/>
            <person name="Jiang J."/>
            <person name="Wang Q."/>
            <person name="Zhang B."/>
            <person name="Ji P."/>
            <person name="Sakyi L.B."/>
            <person name="Cui X."/>
            <person name="Yuan T."/>
            <person name="Jiang B."/>
            <person name="Yang W."/>
            <person name="Lam T.T.-Y."/>
            <person name="Chang Q."/>
            <person name="Ding S."/>
            <person name="Wang X."/>
            <person name="Zhu J."/>
            <person name="Ruan X."/>
            <person name="Zhao L."/>
            <person name="Wei J."/>
            <person name="Que T."/>
            <person name="Du C."/>
            <person name="Cheng J."/>
            <person name="Dai P."/>
            <person name="Han X."/>
            <person name="Huang E."/>
            <person name="Gao Y."/>
            <person name="Liu J."/>
            <person name="Shao H."/>
            <person name="Ye R."/>
            <person name="Li L."/>
            <person name="Wei W."/>
            <person name="Wang X."/>
            <person name="Wang C."/>
            <person name="Yang T."/>
            <person name="Huo Q."/>
            <person name="Li W."/>
            <person name="Guo W."/>
            <person name="Chen H."/>
            <person name="Zhou L."/>
            <person name="Ni X."/>
            <person name="Tian J."/>
            <person name="Zhou Y."/>
            <person name="Sheng Y."/>
            <person name="Liu T."/>
            <person name="Pan Y."/>
            <person name="Xia L."/>
            <person name="Li J."/>
            <person name="Zhao F."/>
            <person name="Cao W."/>
        </authorList>
    </citation>
    <scope>NUCLEOTIDE SEQUENCE</scope>
    <source>
        <strain evidence="1">Hyas-2018</strain>
    </source>
</reference>
<dbReference type="EMBL" id="CM023490">
    <property type="protein sequence ID" value="KAH6942924.1"/>
    <property type="molecule type" value="Genomic_DNA"/>
</dbReference>